<evidence type="ECO:0000256" key="1">
    <source>
        <dbReference type="ARBA" id="ARBA00004651"/>
    </source>
</evidence>
<feature type="transmembrane region" description="Helical" evidence="6">
    <location>
        <begin position="135"/>
        <end position="158"/>
    </location>
</feature>
<comment type="subcellular location">
    <subcellularLocation>
        <location evidence="1">Cell membrane</location>
        <topology evidence="1">Multi-pass membrane protein</topology>
    </subcellularLocation>
</comment>
<feature type="transmembrane region" description="Helical" evidence="6">
    <location>
        <begin position="71"/>
        <end position="87"/>
    </location>
</feature>
<dbReference type="SUPFAM" id="SSF103473">
    <property type="entry name" value="MFS general substrate transporter"/>
    <property type="match status" value="1"/>
</dbReference>
<evidence type="ECO:0000256" key="5">
    <source>
        <dbReference type="ARBA" id="ARBA00023136"/>
    </source>
</evidence>
<feature type="transmembrane region" description="Helical" evidence="6">
    <location>
        <begin position="375"/>
        <end position="394"/>
    </location>
</feature>
<dbReference type="InterPro" id="IPR036259">
    <property type="entry name" value="MFS_trans_sf"/>
</dbReference>
<organism evidence="8 9">
    <name type="scientific">Bacillus bingmayongensis</name>
    <dbReference type="NCBI Taxonomy" id="1150157"/>
    <lineage>
        <taxon>Bacteria</taxon>
        <taxon>Bacillati</taxon>
        <taxon>Bacillota</taxon>
        <taxon>Bacilli</taxon>
        <taxon>Bacillales</taxon>
        <taxon>Bacillaceae</taxon>
        <taxon>Bacillus</taxon>
    </lineage>
</organism>
<feature type="transmembrane region" description="Helical" evidence="6">
    <location>
        <begin position="215"/>
        <end position="233"/>
    </location>
</feature>
<dbReference type="PROSITE" id="PS50850">
    <property type="entry name" value="MFS"/>
    <property type="match status" value="1"/>
</dbReference>
<evidence type="ECO:0000256" key="3">
    <source>
        <dbReference type="ARBA" id="ARBA00022692"/>
    </source>
</evidence>
<keyword evidence="5 6" id="KW-0472">Membrane</keyword>
<dbReference type="Gene3D" id="1.20.1250.20">
    <property type="entry name" value="MFS general substrate transporter like domains"/>
    <property type="match status" value="2"/>
</dbReference>
<comment type="caution">
    <text evidence="8">The sequence shown here is derived from an EMBL/GenBank/DDBJ whole genome shotgun (WGS) entry which is preliminary data.</text>
</comment>
<feature type="transmembrane region" description="Helical" evidence="6">
    <location>
        <begin position="353"/>
        <end position="369"/>
    </location>
</feature>
<feature type="domain" description="Major facilitator superfamily (MFS) profile" evidence="7">
    <location>
        <begin position="10"/>
        <end position="399"/>
    </location>
</feature>
<dbReference type="PANTHER" id="PTHR11662:SF399">
    <property type="entry name" value="FI19708P1-RELATED"/>
    <property type="match status" value="1"/>
</dbReference>
<feature type="transmembrane region" description="Helical" evidence="6">
    <location>
        <begin position="253"/>
        <end position="274"/>
    </location>
</feature>
<dbReference type="InterPro" id="IPR050382">
    <property type="entry name" value="MFS_Na/Anion_cotransporter"/>
</dbReference>
<feature type="transmembrane region" description="Helical" evidence="6">
    <location>
        <begin position="315"/>
        <end position="332"/>
    </location>
</feature>
<proteinExistence type="predicted"/>
<evidence type="ECO:0000256" key="2">
    <source>
        <dbReference type="ARBA" id="ARBA00022448"/>
    </source>
</evidence>
<protein>
    <submittedName>
        <fullName evidence="8">MFS transporter</fullName>
    </submittedName>
</protein>
<gene>
    <name evidence="8" type="ORF">U2I54_26050</name>
</gene>
<dbReference type="InterPro" id="IPR020846">
    <property type="entry name" value="MFS_dom"/>
</dbReference>
<evidence type="ECO:0000256" key="6">
    <source>
        <dbReference type="SAM" id="Phobius"/>
    </source>
</evidence>
<keyword evidence="3 6" id="KW-0812">Transmembrane</keyword>
<reference evidence="9" key="1">
    <citation type="submission" date="2023-11" db="EMBL/GenBank/DDBJ databases">
        <title>Genome Sequence of Bacillus pseudomycoides stain BUPM19.</title>
        <authorList>
            <person name="Farhat A."/>
        </authorList>
    </citation>
    <scope>NUCLEOTIDE SEQUENCE [LARGE SCALE GENOMIC DNA]</scope>
    <source>
        <strain evidence="9">BUPM19</strain>
    </source>
</reference>
<evidence type="ECO:0000259" key="7">
    <source>
        <dbReference type="PROSITE" id="PS50850"/>
    </source>
</evidence>
<evidence type="ECO:0000313" key="8">
    <source>
        <dbReference type="EMBL" id="MDZ5610389.1"/>
    </source>
</evidence>
<evidence type="ECO:0000313" key="9">
    <source>
        <dbReference type="Proteomes" id="UP001291930"/>
    </source>
</evidence>
<sequence>MTSKNIRNRILTLLFVGWTLGNFDRYMMNYAVLFITKDLHLSASATGLLFSSFFAGYALMQIPGGWLSDRFGPRKVLLTAIFLWSIFTGLTGAAWSLFSLIIIRFLFGIGEGGFQPASSKLISITYPEAERARAMSIILSSTGIIACIIPISSVAVLTTIGWRAMFVVLGVVGIIITVLYWHFIKLPESNREETDIQIALSKKNGIVCYLFKKPIMWNLLIASFSIYIVQWGLATWLPTYFVKTQNVDLISLGWLQIIPGIATILSIYLSGYIIDKLPISKVRFAGGLACLGVGISLYLMFTASSMVAFITYQTVSNLFIAFVLVLLPVILLKQFPSSVVGTAMGISNTGGQLAGLISPMAIGVIVDTFNGSFNVAFWMLIGFSVVCAGAILTMKKYNVDK</sequence>
<keyword evidence="2" id="KW-0813">Transport</keyword>
<dbReference type="CDD" id="cd17319">
    <property type="entry name" value="MFS_ExuT_GudP_like"/>
    <property type="match status" value="1"/>
</dbReference>
<keyword evidence="9" id="KW-1185">Reference proteome</keyword>
<feature type="transmembrane region" description="Helical" evidence="6">
    <location>
        <begin position="39"/>
        <end position="59"/>
    </location>
</feature>
<feature type="transmembrane region" description="Helical" evidence="6">
    <location>
        <begin position="164"/>
        <end position="183"/>
    </location>
</feature>
<name>A0ABU5K3W4_9BACI</name>
<dbReference type="Proteomes" id="UP001291930">
    <property type="component" value="Unassembled WGS sequence"/>
</dbReference>
<dbReference type="EMBL" id="JAXOVW010000147">
    <property type="protein sequence ID" value="MDZ5610389.1"/>
    <property type="molecule type" value="Genomic_DNA"/>
</dbReference>
<dbReference type="RefSeq" id="WP_374219611.1">
    <property type="nucleotide sequence ID" value="NZ_JAXOVW010000147.1"/>
</dbReference>
<evidence type="ECO:0000256" key="4">
    <source>
        <dbReference type="ARBA" id="ARBA00022989"/>
    </source>
</evidence>
<keyword evidence="4 6" id="KW-1133">Transmembrane helix</keyword>
<feature type="transmembrane region" description="Helical" evidence="6">
    <location>
        <begin position="286"/>
        <end position="309"/>
    </location>
</feature>
<dbReference type="Pfam" id="PF07690">
    <property type="entry name" value="MFS_1"/>
    <property type="match status" value="1"/>
</dbReference>
<dbReference type="PANTHER" id="PTHR11662">
    <property type="entry name" value="SOLUTE CARRIER FAMILY 17"/>
    <property type="match status" value="1"/>
</dbReference>
<dbReference type="InterPro" id="IPR011701">
    <property type="entry name" value="MFS"/>
</dbReference>
<accession>A0ABU5K3W4</accession>